<proteinExistence type="predicted"/>
<dbReference type="RefSeq" id="XP_018283353.1">
    <property type="nucleotide sequence ID" value="XM_018433188.1"/>
</dbReference>
<evidence type="ECO:0000313" key="1">
    <source>
        <dbReference type="EMBL" id="OAD65313.1"/>
    </source>
</evidence>
<gene>
    <name evidence="1" type="ORF">PHYBLDRAFT_153557</name>
</gene>
<name>A0A162T9R8_PHYB8</name>
<keyword evidence="2" id="KW-1185">Reference proteome</keyword>
<sequence>MPDKKQTLCQLSQEGTALSLKHLIYMVPQFIFDESTYKVYLSINIFMQNDPSVTKNAPPIAKSSAVLVLAQSDNITPSAFSIPMVNLQIGNMQGLPTELTSFLTTLQAQIMHVQNRTDQLERLAAENAR</sequence>
<organism evidence="1 2">
    <name type="scientific">Phycomyces blakesleeanus (strain ATCC 8743b / DSM 1359 / FGSC 10004 / NBRC 33097 / NRRL 1555)</name>
    <dbReference type="NCBI Taxonomy" id="763407"/>
    <lineage>
        <taxon>Eukaryota</taxon>
        <taxon>Fungi</taxon>
        <taxon>Fungi incertae sedis</taxon>
        <taxon>Mucoromycota</taxon>
        <taxon>Mucoromycotina</taxon>
        <taxon>Mucoromycetes</taxon>
        <taxon>Mucorales</taxon>
        <taxon>Phycomycetaceae</taxon>
        <taxon>Phycomyces</taxon>
    </lineage>
</organism>
<dbReference type="AlphaFoldDB" id="A0A162T9R8"/>
<dbReference type="VEuPathDB" id="FungiDB:PHYBLDRAFT_153557"/>
<reference evidence="2" key="1">
    <citation type="submission" date="2015-06" db="EMBL/GenBank/DDBJ databases">
        <title>Expansion of signal transduction pathways in fungi by whole-genome duplication.</title>
        <authorList>
            <consortium name="DOE Joint Genome Institute"/>
            <person name="Corrochano L.M."/>
            <person name="Kuo A."/>
            <person name="Marcet-Houben M."/>
            <person name="Polaino S."/>
            <person name="Salamov A."/>
            <person name="Villalobos J.M."/>
            <person name="Alvarez M.I."/>
            <person name="Avalos J."/>
            <person name="Benito E.P."/>
            <person name="Benoit I."/>
            <person name="Burger G."/>
            <person name="Camino L.P."/>
            <person name="Canovas D."/>
            <person name="Cerda-Olmedo E."/>
            <person name="Cheng J.-F."/>
            <person name="Dominguez A."/>
            <person name="Elias M."/>
            <person name="Eslava A.P."/>
            <person name="Glaser F."/>
            <person name="Grimwood J."/>
            <person name="Gutierrez G."/>
            <person name="Heitman J."/>
            <person name="Henrissat B."/>
            <person name="Iturriaga E.A."/>
            <person name="Lang B.F."/>
            <person name="Lavin J.L."/>
            <person name="Lee S."/>
            <person name="Li W."/>
            <person name="Lindquist E."/>
            <person name="Lopez-Garcia S."/>
            <person name="Luque E.M."/>
            <person name="Marcos A.T."/>
            <person name="Martin J."/>
            <person name="McCluskey K."/>
            <person name="Medina H.R."/>
            <person name="Miralles-Duran A."/>
            <person name="Miyazaki A."/>
            <person name="Munoz-Torres E."/>
            <person name="Oguiza J.A."/>
            <person name="Ohm R."/>
            <person name="Olmedo M."/>
            <person name="Orejas M."/>
            <person name="Ortiz-Castellanos L."/>
            <person name="Pisabarro A.G."/>
            <person name="Rodriguez-Romero J."/>
            <person name="Ruiz-Herrera J."/>
            <person name="Ruiz-Vazquez R."/>
            <person name="Sanz C."/>
            <person name="Schackwitz W."/>
            <person name="Schmutz J."/>
            <person name="Shahriari M."/>
            <person name="Shelest E."/>
            <person name="Silva-Franco F."/>
            <person name="Soanes D."/>
            <person name="Syed K."/>
            <person name="Tagua V.G."/>
            <person name="Talbot N.J."/>
            <person name="Thon M."/>
            <person name="De vries R.P."/>
            <person name="Wiebenga A."/>
            <person name="Yadav J.S."/>
            <person name="Braun E.L."/>
            <person name="Baker S."/>
            <person name="Garre V."/>
            <person name="Horwitz B."/>
            <person name="Torres-Martinez S."/>
            <person name="Idnurm A."/>
            <person name="Herrera-Estrella A."/>
            <person name="Gabaldon T."/>
            <person name="Grigoriev I.V."/>
        </authorList>
    </citation>
    <scope>NUCLEOTIDE SEQUENCE [LARGE SCALE GENOMIC DNA]</scope>
    <source>
        <strain evidence="2">NRRL 1555(-)</strain>
    </source>
</reference>
<dbReference type="InParanoid" id="A0A162T9R8"/>
<dbReference type="Proteomes" id="UP000077315">
    <property type="component" value="Unassembled WGS sequence"/>
</dbReference>
<dbReference type="GeneID" id="28994094"/>
<accession>A0A162T9R8</accession>
<evidence type="ECO:0000313" key="2">
    <source>
        <dbReference type="Proteomes" id="UP000077315"/>
    </source>
</evidence>
<dbReference type="EMBL" id="KV441029">
    <property type="protein sequence ID" value="OAD65313.1"/>
    <property type="molecule type" value="Genomic_DNA"/>
</dbReference>
<protein>
    <submittedName>
        <fullName evidence="1">Uncharacterized protein</fullName>
    </submittedName>
</protein>